<accession>A0A5C3NGW8</accession>
<organism evidence="2 3">
    <name type="scientific">Heliocybe sulcata</name>
    <dbReference type="NCBI Taxonomy" id="5364"/>
    <lineage>
        <taxon>Eukaryota</taxon>
        <taxon>Fungi</taxon>
        <taxon>Dikarya</taxon>
        <taxon>Basidiomycota</taxon>
        <taxon>Agaricomycotina</taxon>
        <taxon>Agaricomycetes</taxon>
        <taxon>Gloeophyllales</taxon>
        <taxon>Gloeophyllaceae</taxon>
        <taxon>Heliocybe</taxon>
    </lineage>
</organism>
<feature type="compositionally biased region" description="Polar residues" evidence="1">
    <location>
        <begin position="59"/>
        <end position="68"/>
    </location>
</feature>
<evidence type="ECO:0000313" key="2">
    <source>
        <dbReference type="EMBL" id="TFK56125.1"/>
    </source>
</evidence>
<dbReference type="Proteomes" id="UP000305948">
    <property type="component" value="Unassembled WGS sequence"/>
</dbReference>
<proteinExistence type="predicted"/>
<dbReference type="AlphaFoldDB" id="A0A5C3NGW8"/>
<feature type="region of interest" description="Disordered" evidence="1">
    <location>
        <begin position="53"/>
        <end position="72"/>
    </location>
</feature>
<keyword evidence="3" id="KW-1185">Reference proteome</keyword>
<protein>
    <submittedName>
        <fullName evidence="2">Uncharacterized protein</fullName>
    </submittedName>
</protein>
<name>A0A5C3NGW8_9AGAM</name>
<dbReference type="EMBL" id="ML213504">
    <property type="protein sequence ID" value="TFK56125.1"/>
    <property type="molecule type" value="Genomic_DNA"/>
</dbReference>
<gene>
    <name evidence="2" type="ORF">OE88DRAFT_713113</name>
</gene>
<evidence type="ECO:0000256" key="1">
    <source>
        <dbReference type="SAM" id="MobiDB-lite"/>
    </source>
</evidence>
<sequence length="83" mass="8972">MVGDASRVRRQSSSCMCMIAGTEVTIVTTCYRVTRHAGTIKSLRGRARMKTRSPCKSCDANTSSNCRPSSGPVRQVFVAEGQS</sequence>
<reference evidence="2 3" key="1">
    <citation type="journal article" date="2019" name="Nat. Ecol. Evol.">
        <title>Megaphylogeny resolves global patterns of mushroom evolution.</title>
        <authorList>
            <person name="Varga T."/>
            <person name="Krizsan K."/>
            <person name="Foldi C."/>
            <person name="Dima B."/>
            <person name="Sanchez-Garcia M."/>
            <person name="Sanchez-Ramirez S."/>
            <person name="Szollosi G.J."/>
            <person name="Szarkandi J.G."/>
            <person name="Papp V."/>
            <person name="Albert L."/>
            <person name="Andreopoulos W."/>
            <person name="Angelini C."/>
            <person name="Antonin V."/>
            <person name="Barry K.W."/>
            <person name="Bougher N.L."/>
            <person name="Buchanan P."/>
            <person name="Buyck B."/>
            <person name="Bense V."/>
            <person name="Catcheside P."/>
            <person name="Chovatia M."/>
            <person name="Cooper J."/>
            <person name="Damon W."/>
            <person name="Desjardin D."/>
            <person name="Finy P."/>
            <person name="Geml J."/>
            <person name="Haridas S."/>
            <person name="Hughes K."/>
            <person name="Justo A."/>
            <person name="Karasinski D."/>
            <person name="Kautmanova I."/>
            <person name="Kiss B."/>
            <person name="Kocsube S."/>
            <person name="Kotiranta H."/>
            <person name="LaButti K.M."/>
            <person name="Lechner B.E."/>
            <person name="Liimatainen K."/>
            <person name="Lipzen A."/>
            <person name="Lukacs Z."/>
            <person name="Mihaltcheva S."/>
            <person name="Morgado L.N."/>
            <person name="Niskanen T."/>
            <person name="Noordeloos M.E."/>
            <person name="Ohm R.A."/>
            <person name="Ortiz-Santana B."/>
            <person name="Ovrebo C."/>
            <person name="Racz N."/>
            <person name="Riley R."/>
            <person name="Savchenko A."/>
            <person name="Shiryaev A."/>
            <person name="Soop K."/>
            <person name="Spirin V."/>
            <person name="Szebenyi C."/>
            <person name="Tomsovsky M."/>
            <person name="Tulloss R.E."/>
            <person name="Uehling J."/>
            <person name="Grigoriev I.V."/>
            <person name="Vagvolgyi C."/>
            <person name="Papp T."/>
            <person name="Martin F.M."/>
            <person name="Miettinen O."/>
            <person name="Hibbett D.S."/>
            <person name="Nagy L.G."/>
        </authorList>
    </citation>
    <scope>NUCLEOTIDE SEQUENCE [LARGE SCALE GENOMIC DNA]</scope>
    <source>
        <strain evidence="2 3">OMC1185</strain>
    </source>
</reference>
<evidence type="ECO:0000313" key="3">
    <source>
        <dbReference type="Proteomes" id="UP000305948"/>
    </source>
</evidence>